<dbReference type="KEGG" id="aup:AsAng_0022390"/>
<keyword evidence="4" id="KW-1185">Reference proteome</keyword>
<dbReference type="AlphaFoldDB" id="A0A915YE98"/>
<evidence type="ECO:0000313" key="4">
    <source>
        <dbReference type="Proteomes" id="UP001060919"/>
    </source>
</evidence>
<dbReference type="SUPFAM" id="SSF50465">
    <property type="entry name" value="EF-Tu/eEF-1alpha/eIF2-gamma C-terminal domain"/>
    <property type="match status" value="1"/>
</dbReference>
<keyword evidence="2" id="KW-0342">GTP-binding</keyword>
<dbReference type="EMBL" id="AP026867">
    <property type="protein sequence ID" value="BDS11525.1"/>
    <property type="molecule type" value="Genomic_DNA"/>
</dbReference>
<protein>
    <recommendedName>
        <fullName evidence="5">Elongation factor Tu</fullName>
    </recommendedName>
</protein>
<evidence type="ECO:0000313" key="3">
    <source>
        <dbReference type="EMBL" id="BDS11525.1"/>
    </source>
</evidence>
<accession>A0A915YE98</accession>
<evidence type="ECO:0000256" key="2">
    <source>
        <dbReference type="ARBA" id="ARBA00023134"/>
    </source>
</evidence>
<dbReference type="Gene3D" id="2.40.30.10">
    <property type="entry name" value="Translation factors"/>
    <property type="match status" value="1"/>
</dbReference>
<dbReference type="GO" id="GO:0005525">
    <property type="term" value="F:GTP binding"/>
    <property type="evidence" value="ECO:0007669"/>
    <property type="project" value="UniProtKB-KW"/>
</dbReference>
<name>A0A915YE98_9BACT</name>
<sequence length="114" mass="13206">MNNSELILVKARLKMRTSNDGGRKTGFLSGLRPNHVFEYYDDGFLRTYIGDIQFEGQELIMPGEEKEVLVRFLDHPSIHVYLQIGRKWWIHEGARCTGEAEILEIKLPTTITKK</sequence>
<gene>
    <name evidence="3" type="ORF">AsAng_0022390</name>
</gene>
<evidence type="ECO:0008006" key="5">
    <source>
        <dbReference type="Google" id="ProtNLM"/>
    </source>
</evidence>
<reference evidence="3" key="1">
    <citation type="submission" date="2022-09" db="EMBL/GenBank/DDBJ databases">
        <title>Aureispira anguillicida sp. nov., isolated from Leptocephalus of Japanese eel Anguilla japonica.</title>
        <authorList>
            <person name="Yuasa K."/>
            <person name="Mekata T."/>
            <person name="Ikunari K."/>
        </authorList>
    </citation>
    <scope>NUCLEOTIDE SEQUENCE</scope>
    <source>
        <strain evidence="3">EL160426</strain>
    </source>
</reference>
<dbReference type="InterPro" id="IPR009001">
    <property type="entry name" value="Transl_elong_EF1A/Init_IF2_C"/>
</dbReference>
<organism evidence="3 4">
    <name type="scientific">Aureispira anguillae</name>
    <dbReference type="NCBI Taxonomy" id="2864201"/>
    <lineage>
        <taxon>Bacteria</taxon>
        <taxon>Pseudomonadati</taxon>
        <taxon>Bacteroidota</taxon>
        <taxon>Saprospiria</taxon>
        <taxon>Saprospirales</taxon>
        <taxon>Saprospiraceae</taxon>
        <taxon>Aureispira</taxon>
    </lineage>
</organism>
<keyword evidence="1" id="KW-0547">Nucleotide-binding</keyword>
<dbReference type="Proteomes" id="UP001060919">
    <property type="component" value="Chromosome"/>
</dbReference>
<proteinExistence type="predicted"/>
<evidence type="ECO:0000256" key="1">
    <source>
        <dbReference type="ARBA" id="ARBA00022741"/>
    </source>
</evidence>